<dbReference type="KEGG" id="smon:AWR27_03455"/>
<name>A0A1P9WSY7_9BACT</name>
<dbReference type="EMBL" id="CP014263">
    <property type="protein sequence ID" value="AQG78477.1"/>
    <property type="molecule type" value="Genomic_DNA"/>
</dbReference>
<organism evidence="2 3">
    <name type="scientific">Spirosoma montaniterrae</name>
    <dbReference type="NCBI Taxonomy" id="1178516"/>
    <lineage>
        <taxon>Bacteria</taxon>
        <taxon>Pseudomonadati</taxon>
        <taxon>Bacteroidota</taxon>
        <taxon>Cytophagia</taxon>
        <taxon>Cytophagales</taxon>
        <taxon>Cytophagaceae</taxon>
        <taxon>Spirosoma</taxon>
    </lineage>
</organism>
<dbReference type="STRING" id="1178516.AWR27_03455"/>
<feature type="signal peptide" evidence="1">
    <location>
        <begin position="1"/>
        <end position="24"/>
    </location>
</feature>
<proteinExistence type="predicted"/>
<dbReference type="RefSeq" id="WP_077129917.1">
    <property type="nucleotide sequence ID" value="NZ_CP014263.1"/>
</dbReference>
<keyword evidence="1" id="KW-0732">Signal</keyword>
<evidence type="ECO:0000313" key="3">
    <source>
        <dbReference type="Proteomes" id="UP000187941"/>
    </source>
</evidence>
<dbReference type="Proteomes" id="UP000187941">
    <property type="component" value="Chromosome"/>
</dbReference>
<dbReference type="AlphaFoldDB" id="A0A1P9WSY7"/>
<sequence>MMNRITAHPLAFLLLLTLALSCKEQVQLPIEPAPNLATCRIAKEVYWNGWRPGANAKKEIVKAAGKSYEVMLARETTYSYDEQGRIVKEDHKMAPFEARSTSVTNHTISYTYTPQAVYVLYSYQTKTYGDTIPLNEQGWRSREYERLFSYDAQGYEINSVDKTGRVLTQNFYDASMNLTVVKDSYSWRGATYTYTYAYDLTRPNIPNKYFFYGRISPNLPVYFEFANDSNLEFPLGELVELKSFYSFDQYNRVSRQIAVETHKYPDPYYGQYMHSGGIGVTDYTYECP</sequence>
<protein>
    <recommendedName>
        <fullName evidence="4">DUF4595 domain-containing protein</fullName>
    </recommendedName>
</protein>
<reference evidence="2 3" key="1">
    <citation type="submission" date="2016-01" db="EMBL/GenBank/DDBJ databases">
        <authorList>
            <person name="Oliw E.H."/>
        </authorList>
    </citation>
    <scope>NUCLEOTIDE SEQUENCE [LARGE SCALE GENOMIC DNA]</scope>
    <source>
        <strain evidence="2 3">DY10</strain>
    </source>
</reference>
<gene>
    <name evidence="2" type="ORF">AWR27_03455</name>
</gene>
<feature type="chain" id="PRO_5013156879" description="DUF4595 domain-containing protein" evidence="1">
    <location>
        <begin position="25"/>
        <end position="288"/>
    </location>
</feature>
<accession>A0A1P9WSY7</accession>
<keyword evidence="3" id="KW-1185">Reference proteome</keyword>
<dbReference type="PROSITE" id="PS51257">
    <property type="entry name" value="PROKAR_LIPOPROTEIN"/>
    <property type="match status" value="1"/>
</dbReference>
<evidence type="ECO:0000256" key="1">
    <source>
        <dbReference type="SAM" id="SignalP"/>
    </source>
</evidence>
<evidence type="ECO:0008006" key="4">
    <source>
        <dbReference type="Google" id="ProtNLM"/>
    </source>
</evidence>
<dbReference type="OrthoDB" id="946704at2"/>
<evidence type="ECO:0000313" key="2">
    <source>
        <dbReference type="EMBL" id="AQG78477.1"/>
    </source>
</evidence>